<evidence type="ECO:0008006" key="5">
    <source>
        <dbReference type="Google" id="ProtNLM"/>
    </source>
</evidence>
<reference evidence="4" key="1">
    <citation type="journal article" date="2019" name="Int. J. Syst. Evol. Microbiol.">
        <title>The Global Catalogue of Microorganisms (GCM) 10K type strain sequencing project: providing services to taxonomists for standard genome sequencing and annotation.</title>
        <authorList>
            <consortium name="The Broad Institute Genomics Platform"/>
            <consortium name="The Broad Institute Genome Sequencing Center for Infectious Disease"/>
            <person name="Wu L."/>
            <person name="Ma J."/>
        </authorList>
    </citation>
    <scope>NUCLEOTIDE SEQUENCE [LARGE SCALE GENOMIC DNA]</scope>
    <source>
        <strain evidence="4">JCM 17137</strain>
    </source>
</reference>
<evidence type="ECO:0000313" key="3">
    <source>
        <dbReference type="EMBL" id="GAA3741232.1"/>
    </source>
</evidence>
<accession>A0ABP7FPV7</accession>
<dbReference type="EMBL" id="BAABDD010000008">
    <property type="protein sequence ID" value="GAA3741232.1"/>
    <property type="molecule type" value="Genomic_DNA"/>
</dbReference>
<keyword evidence="2" id="KW-1133">Transmembrane helix</keyword>
<protein>
    <recommendedName>
        <fullName evidence="5">Serine/threonine protein kinase</fullName>
    </recommendedName>
</protein>
<dbReference type="Proteomes" id="UP001500908">
    <property type="component" value="Unassembled WGS sequence"/>
</dbReference>
<keyword evidence="2" id="KW-0812">Transmembrane</keyword>
<feature type="compositionally biased region" description="Polar residues" evidence="1">
    <location>
        <begin position="1"/>
        <end position="14"/>
    </location>
</feature>
<evidence type="ECO:0000256" key="1">
    <source>
        <dbReference type="SAM" id="MobiDB-lite"/>
    </source>
</evidence>
<keyword evidence="4" id="KW-1185">Reference proteome</keyword>
<evidence type="ECO:0000256" key="2">
    <source>
        <dbReference type="SAM" id="Phobius"/>
    </source>
</evidence>
<name>A0ABP7FPV7_9ACTN</name>
<keyword evidence="2" id="KW-0472">Membrane</keyword>
<proteinExistence type="predicted"/>
<sequence>MSAVSTESDSSQSAAAPAGDPARSGSPSPIRRMSLWPPPRSARHAHRRRKVALLTAVATVLVLVIVTGVVLLLPGSPPGESTGVPAAYAGSWSGEMSQEDEQGRHIVDWNAQLQLEAGAQRGTANWSSLDCRGSLKLTERGDDHLTLNYSETYDPAQHCIDTVTLTLRPGAAGDTLRAEWVATSHSGTLMTSTGTLR</sequence>
<comment type="caution">
    <text evidence="3">The sequence shown here is derived from an EMBL/GenBank/DDBJ whole genome shotgun (WGS) entry which is preliminary data.</text>
</comment>
<feature type="region of interest" description="Disordered" evidence="1">
    <location>
        <begin position="1"/>
        <end position="43"/>
    </location>
</feature>
<organism evidence="3 4">
    <name type="scientific">Salinactinospora qingdaonensis</name>
    <dbReference type="NCBI Taxonomy" id="702744"/>
    <lineage>
        <taxon>Bacteria</taxon>
        <taxon>Bacillati</taxon>
        <taxon>Actinomycetota</taxon>
        <taxon>Actinomycetes</taxon>
        <taxon>Streptosporangiales</taxon>
        <taxon>Nocardiopsidaceae</taxon>
        <taxon>Salinactinospora</taxon>
    </lineage>
</organism>
<evidence type="ECO:0000313" key="4">
    <source>
        <dbReference type="Proteomes" id="UP001500908"/>
    </source>
</evidence>
<gene>
    <name evidence="3" type="ORF">GCM10022402_21280</name>
</gene>
<feature type="transmembrane region" description="Helical" evidence="2">
    <location>
        <begin position="51"/>
        <end position="73"/>
    </location>
</feature>